<dbReference type="eggNOG" id="KOG3183">
    <property type="taxonomic scope" value="Eukaryota"/>
</dbReference>
<dbReference type="Proteomes" id="UP000014064">
    <property type="component" value="Unassembled WGS sequence"/>
</dbReference>
<protein>
    <submittedName>
        <fullName evidence="6">AN1-type zinc finger protein 2A</fullName>
    </submittedName>
</protein>
<keyword evidence="2" id="KW-0863">Zinc-finger</keyword>
<dbReference type="OrthoDB" id="431929at2759"/>
<evidence type="ECO:0000256" key="4">
    <source>
        <dbReference type="SAM" id="MobiDB-lite"/>
    </source>
</evidence>
<dbReference type="EMBL" id="KE007245">
    <property type="protein sequence ID" value="EOQ99072.1"/>
    <property type="molecule type" value="Genomic_DNA"/>
</dbReference>
<feature type="region of interest" description="Disordered" evidence="4">
    <location>
        <begin position="138"/>
        <end position="205"/>
    </location>
</feature>
<dbReference type="OMA" id="DESKHNR"/>
<name>R9AAC5_WALI9</name>
<keyword evidence="3" id="KW-0862">Zinc</keyword>
<feature type="compositionally biased region" description="Polar residues" evidence="4">
    <location>
        <begin position="157"/>
        <end position="174"/>
    </location>
</feature>
<feature type="domain" description="AN1-type" evidence="5">
    <location>
        <begin position="13"/>
        <end position="58"/>
    </location>
</feature>
<gene>
    <name evidence="6" type="ORF">J056_002587</name>
</gene>
<dbReference type="SUPFAM" id="SSF118310">
    <property type="entry name" value="AN1-like Zinc finger"/>
    <property type="match status" value="2"/>
</dbReference>
<dbReference type="PANTHER" id="PTHR14677">
    <property type="entry name" value="ARSENITE INDUCUBLE RNA ASSOCIATED PROTEIN AIP-1-RELATED"/>
    <property type="match status" value="1"/>
</dbReference>
<reference evidence="7" key="1">
    <citation type="journal article" date="2013" name="BMC Genomics">
        <title>Genome and transcriptome sequencing of the halophilic fungus Wallemia ichthyophaga: haloadaptations present and absent.</title>
        <authorList>
            <person name="Zajc J."/>
            <person name="Liu Y."/>
            <person name="Dai W."/>
            <person name="Yang Z."/>
            <person name="Hu J."/>
            <person name="Gostincar C."/>
            <person name="Gunde-Cimerman N."/>
        </authorList>
    </citation>
    <scope>NUCLEOTIDE SEQUENCE [LARGE SCALE GENOMIC DNA]</scope>
    <source>
        <strain evidence="7">EXF-994 / CBS 113033</strain>
    </source>
</reference>
<feature type="compositionally biased region" description="Polar residues" evidence="4">
    <location>
        <begin position="183"/>
        <end position="193"/>
    </location>
</feature>
<dbReference type="Pfam" id="PF01428">
    <property type="entry name" value="zf-AN1"/>
    <property type="match status" value="1"/>
</dbReference>
<evidence type="ECO:0000256" key="2">
    <source>
        <dbReference type="ARBA" id="ARBA00022771"/>
    </source>
</evidence>
<dbReference type="GeneID" id="20375539"/>
<dbReference type="PANTHER" id="PTHR14677:SF20">
    <property type="entry name" value="ZINC FINGER AN1-TYPE CONTAINING 2A-RELATED"/>
    <property type="match status" value="1"/>
</dbReference>
<evidence type="ECO:0000256" key="1">
    <source>
        <dbReference type="ARBA" id="ARBA00022723"/>
    </source>
</evidence>
<evidence type="ECO:0000313" key="7">
    <source>
        <dbReference type="Proteomes" id="UP000014064"/>
    </source>
</evidence>
<dbReference type="HOGENOM" id="CLU_061621_0_0_1"/>
<evidence type="ECO:0000256" key="3">
    <source>
        <dbReference type="ARBA" id="ARBA00022833"/>
    </source>
</evidence>
<dbReference type="STRING" id="1299270.R9AAC5"/>
<sequence length="246" mass="27550">MSDNQMIWVGRHCSLHTCRQTDFLPSNCVYCHKDFCAEHAPPSLNFSDSNHLCDAYKASIEAKNGRSKNTYNEMSICGLESCNTKLVSPIRCTECGLSFCTYHYHTNTHNCKKHSRLANQGRSAASNNAGLAALKRLGLSNSSHTEPKEPQSRPERQNSQTTEKQSKSVLSNIIPNMDRIQAGGSTKSPITSFKNDKRSKSERDSQLKALLEREKKGILSSNDKYRLAEFRALENQSSKGKECKVQ</sequence>
<keyword evidence="1" id="KW-0479">Metal-binding</keyword>
<dbReference type="AlphaFoldDB" id="R9AAC5"/>
<keyword evidence="7" id="KW-1185">Reference proteome</keyword>
<evidence type="ECO:0000259" key="5">
    <source>
        <dbReference type="SMART" id="SM00154"/>
    </source>
</evidence>
<proteinExistence type="predicted"/>
<feature type="compositionally biased region" description="Basic and acidic residues" evidence="4">
    <location>
        <begin position="194"/>
        <end position="205"/>
    </location>
</feature>
<feature type="compositionally biased region" description="Basic and acidic residues" evidence="4">
    <location>
        <begin position="145"/>
        <end position="156"/>
    </location>
</feature>
<feature type="domain" description="AN1-type" evidence="5">
    <location>
        <begin position="77"/>
        <end position="116"/>
    </location>
</feature>
<evidence type="ECO:0000313" key="6">
    <source>
        <dbReference type="EMBL" id="EOQ99072.1"/>
    </source>
</evidence>
<dbReference type="GO" id="GO:0008270">
    <property type="term" value="F:zinc ion binding"/>
    <property type="evidence" value="ECO:0007669"/>
    <property type="project" value="UniProtKB-KW"/>
</dbReference>
<organism evidence="6 7">
    <name type="scientific">Wallemia ichthyophaga (strain EXF-994 / CBS 113033)</name>
    <dbReference type="NCBI Taxonomy" id="1299270"/>
    <lineage>
        <taxon>Eukaryota</taxon>
        <taxon>Fungi</taxon>
        <taxon>Dikarya</taxon>
        <taxon>Basidiomycota</taxon>
        <taxon>Wallemiomycotina</taxon>
        <taxon>Wallemiomycetes</taxon>
        <taxon>Wallemiales</taxon>
        <taxon>Wallemiaceae</taxon>
        <taxon>Wallemia</taxon>
    </lineage>
</organism>
<dbReference type="GO" id="GO:0005737">
    <property type="term" value="C:cytoplasm"/>
    <property type="evidence" value="ECO:0007669"/>
    <property type="project" value="TreeGrafter"/>
</dbReference>
<dbReference type="RefSeq" id="XP_009270127.1">
    <property type="nucleotide sequence ID" value="XM_009271852.1"/>
</dbReference>
<dbReference type="InterPro" id="IPR035896">
    <property type="entry name" value="AN1-like_Znf"/>
</dbReference>
<dbReference type="Gene3D" id="4.10.1110.10">
    <property type="entry name" value="AN1-like Zinc finger"/>
    <property type="match status" value="2"/>
</dbReference>
<dbReference type="InterPro" id="IPR000058">
    <property type="entry name" value="Znf_AN1"/>
</dbReference>
<dbReference type="KEGG" id="wic:J056_002587"/>
<dbReference type="SMART" id="SM00154">
    <property type="entry name" value="ZnF_AN1"/>
    <property type="match status" value="2"/>
</dbReference>
<accession>R9AAC5</accession>